<proteinExistence type="predicted"/>
<dbReference type="GO" id="GO:0003677">
    <property type="term" value="F:DNA binding"/>
    <property type="evidence" value="ECO:0007669"/>
    <property type="project" value="InterPro"/>
</dbReference>
<keyword evidence="2" id="KW-1185">Reference proteome</keyword>
<dbReference type="EMBL" id="AAOF01000007">
    <property type="protein sequence ID" value="EAR21557.1"/>
    <property type="molecule type" value="Genomic_DNA"/>
</dbReference>
<evidence type="ECO:0008006" key="3">
    <source>
        <dbReference type="Google" id="ProtNLM"/>
    </source>
</evidence>
<evidence type="ECO:0000313" key="2">
    <source>
        <dbReference type="Proteomes" id="UP000003374"/>
    </source>
</evidence>
<reference evidence="1 2" key="1">
    <citation type="submission" date="2006-02" db="EMBL/GenBank/DDBJ databases">
        <authorList>
            <person name="Waterbury J."/>
            <person name="Ferriera S."/>
            <person name="Johnson J."/>
            <person name="Kravitz S."/>
            <person name="Halpern A."/>
            <person name="Remington K."/>
            <person name="Beeson K."/>
            <person name="Tran B."/>
            <person name="Rogers Y.-H."/>
            <person name="Friedman R."/>
            <person name="Venter J.C."/>
        </authorList>
    </citation>
    <scope>NUCLEOTIDE SEQUENCE [LARGE SCALE GENOMIC DNA]</scope>
    <source>
        <strain evidence="1 2">Nb-231</strain>
    </source>
</reference>
<name>A4BRI6_9GAMM</name>
<organism evidence="1 2">
    <name type="scientific">Nitrococcus mobilis Nb-231</name>
    <dbReference type="NCBI Taxonomy" id="314278"/>
    <lineage>
        <taxon>Bacteria</taxon>
        <taxon>Pseudomonadati</taxon>
        <taxon>Pseudomonadota</taxon>
        <taxon>Gammaproteobacteria</taxon>
        <taxon>Chromatiales</taxon>
        <taxon>Ectothiorhodospiraceae</taxon>
        <taxon>Nitrococcus</taxon>
    </lineage>
</organism>
<dbReference type="SUPFAM" id="SSF56349">
    <property type="entry name" value="DNA breaking-rejoining enzymes"/>
    <property type="match status" value="1"/>
</dbReference>
<accession>A4BRI6</accession>
<dbReference type="HOGENOM" id="CLU_2524162_0_0_6"/>
<sequence length="84" mass="9435">MDWIDQAKMLQHLTVWLSRQDGCDVHTARKLLGHKGVSTMMIYTNVFTCKGRGMMSHGEQQSKLGAARLVHSCAPNSCPYLFPL</sequence>
<dbReference type="AlphaFoldDB" id="A4BRI6"/>
<dbReference type="InterPro" id="IPR011010">
    <property type="entry name" value="DNA_brk_join_enz"/>
</dbReference>
<dbReference type="Proteomes" id="UP000003374">
    <property type="component" value="Unassembled WGS sequence"/>
</dbReference>
<gene>
    <name evidence="1" type="ORF">NB231_02283</name>
</gene>
<comment type="caution">
    <text evidence="1">The sequence shown here is derived from an EMBL/GenBank/DDBJ whole genome shotgun (WGS) entry which is preliminary data.</text>
</comment>
<evidence type="ECO:0000313" key="1">
    <source>
        <dbReference type="EMBL" id="EAR21557.1"/>
    </source>
</evidence>
<protein>
    <recommendedName>
        <fullName evidence="3">Tyr recombinase domain-containing protein</fullName>
    </recommendedName>
</protein>